<sequence>MTTKVVKIDNKVRMITGKLAPHLEIQWEHYTLAELQSLLERVVRFEIEHNFRRHKDYKDSKGANIQVFNDANELKVTSLKDELLIIRDIQIDSQ</sequence>
<evidence type="ECO:0000313" key="2">
    <source>
        <dbReference type="Proteomes" id="UP000255230"/>
    </source>
</evidence>
<dbReference type="KEGG" id="mos:AXE82_02040"/>
<organism evidence="1 2">
    <name type="scientific">Faucicola osloensis</name>
    <name type="common">Moraxella osloensis</name>
    <dbReference type="NCBI Taxonomy" id="34062"/>
    <lineage>
        <taxon>Bacteria</taxon>
        <taxon>Pseudomonadati</taxon>
        <taxon>Pseudomonadota</taxon>
        <taxon>Gammaproteobacteria</taxon>
        <taxon>Moraxellales</taxon>
        <taxon>Moraxellaceae</taxon>
        <taxon>Faucicola</taxon>
    </lineage>
</organism>
<reference evidence="1 2" key="1">
    <citation type="submission" date="2018-06" db="EMBL/GenBank/DDBJ databases">
        <authorList>
            <consortium name="Pathogen Informatics"/>
            <person name="Doyle S."/>
        </authorList>
    </citation>
    <scope>NUCLEOTIDE SEQUENCE [LARGE SCALE GENOMIC DNA]</scope>
    <source>
        <strain evidence="1 2">NCTC10465</strain>
    </source>
</reference>
<accession>A0A120KQR4</accession>
<keyword evidence="2" id="KW-1185">Reference proteome</keyword>
<gene>
    <name evidence="1" type="ORF">NCTC10465_01064</name>
</gene>
<protein>
    <submittedName>
        <fullName evidence="1">Uncharacterized protein</fullName>
    </submittedName>
</protein>
<dbReference type="RefSeq" id="WP_062330807.1">
    <property type="nucleotide sequence ID" value="NZ_CALTVS010000067.1"/>
</dbReference>
<dbReference type="EMBL" id="UGPY01000001">
    <property type="protein sequence ID" value="STY97281.1"/>
    <property type="molecule type" value="Genomic_DNA"/>
</dbReference>
<dbReference type="OrthoDB" id="5187599at2"/>
<dbReference type="GeneID" id="35777753"/>
<proteinExistence type="predicted"/>
<dbReference type="AlphaFoldDB" id="A0A120KQR4"/>
<name>A0A120KQR4_FAUOS</name>
<evidence type="ECO:0000313" key="1">
    <source>
        <dbReference type="EMBL" id="STY97281.1"/>
    </source>
</evidence>
<dbReference type="Proteomes" id="UP000255230">
    <property type="component" value="Unassembled WGS sequence"/>
</dbReference>